<dbReference type="AlphaFoldDB" id="A0A9X2D3N4"/>
<dbReference type="RefSeq" id="WP_250422357.1">
    <property type="nucleotide sequence ID" value="NZ_JAJKBJ010000017.1"/>
</dbReference>
<dbReference type="PANTHER" id="PTHR35936">
    <property type="entry name" value="MEMBRANE-BOUND LYTIC MUREIN TRANSGLYCOSYLASE F"/>
    <property type="match status" value="1"/>
</dbReference>
<gene>
    <name evidence="4" type="ORF">LOX96_13070</name>
</gene>
<accession>A0A9X2D3N4</accession>
<proteinExistence type="inferred from homology"/>
<name>A0A9X2D3N4_9GAMM</name>
<dbReference type="InterPro" id="IPR001638">
    <property type="entry name" value="Solute-binding_3/MltF_N"/>
</dbReference>
<evidence type="ECO:0000259" key="3">
    <source>
        <dbReference type="SMART" id="SM00062"/>
    </source>
</evidence>
<protein>
    <submittedName>
        <fullName evidence="4">Transporter substrate-binding domain-containing protein</fullName>
    </submittedName>
</protein>
<evidence type="ECO:0000313" key="5">
    <source>
        <dbReference type="Proteomes" id="UP001139721"/>
    </source>
</evidence>
<organism evidence="4 5">
    <name type="scientific">Legionella maioricensis</name>
    <dbReference type="NCBI Taxonomy" id="2896528"/>
    <lineage>
        <taxon>Bacteria</taxon>
        <taxon>Pseudomonadati</taxon>
        <taxon>Pseudomonadota</taxon>
        <taxon>Gammaproteobacteria</taxon>
        <taxon>Legionellales</taxon>
        <taxon>Legionellaceae</taxon>
        <taxon>Legionella</taxon>
    </lineage>
</organism>
<evidence type="ECO:0000256" key="2">
    <source>
        <dbReference type="ARBA" id="ARBA00022729"/>
    </source>
</evidence>
<comment type="caution">
    <text evidence="4">The sequence shown here is derived from an EMBL/GenBank/DDBJ whole genome shotgun (WGS) entry which is preliminary data.</text>
</comment>
<dbReference type="PANTHER" id="PTHR35936:SF17">
    <property type="entry name" value="ARGININE-BINDING EXTRACELLULAR PROTEIN ARTP"/>
    <property type="match status" value="1"/>
</dbReference>
<comment type="similarity">
    <text evidence="1">Belongs to the bacterial solute-binding protein 3 family.</text>
</comment>
<reference evidence="4" key="1">
    <citation type="submission" date="2021-11" db="EMBL/GenBank/DDBJ databases">
        <title>Legionella maioricencis sp. nov., a new species isolated from hot water samples in Mallorca.</title>
        <authorList>
            <person name="Crespi S."/>
            <person name="Drasar V."/>
            <person name="Salva-Serra F."/>
            <person name="Jaen-Luchoro D."/>
            <person name="Pineiro-Iglesias B."/>
            <person name="Aliaga F."/>
            <person name="Fernandez-Juarez V."/>
            <person name="Coll G."/>
            <person name="Moore E.R.B."/>
            <person name="Bennasar-Figueras A."/>
        </authorList>
    </citation>
    <scope>NUCLEOTIDE SEQUENCE</scope>
    <source>
        <strain evidence="4">HCPI-6</strain>
    </source>
</reference>
<dbReference type="Pfam" id="PF00497">
    <property type="entry name" value="SBP_bac_3"/>
    <property type="match status" value="1"/>
</dbReference>
<dbReference type="Proteomes" id="UP001139721">
    <property type="component" value="Unassembled WGS sequence"/>
</dbReference>
<keyword evidence="5" id="KW-1185">Reference proteome</keyword>
<dbReference type="Gene3D" id="3.40.190.10">
    <property type="entry name" value="Periplasmic binding protein-like II"/>
    <property type="match status" value="2"/>
</dbReference>
<dbReference type="SUPFAM" id="SSF53850">
    <property type="entry name" value="Periplasmic binding protein-like II"/>
    <property type="match status" value="1"/>
</dbReference>
<feature type="domain" description="Solute-binding protein family 3/N-terminal" evidence="3">
    <location>
        <begin position="20"/>
        <end position="240"/>
    </location>
</feature>
<keyword evidence="2" id="KW-0732">Signal</keyword>
<dbReference type="EMBL" id="JAJKBJ010000017">
    <property type="protein sequence ID" value="MCL9685032.1"/>
    <property type="molecule type" value="Genomic_DNA"/>
</dbReference>
<sequence length="240" mass="27617">MKLLAIFIYIICSSISYSQTLVIGSSKYNPPFESWVNKENLHYAYGYDIDFMREICRRLDYACEFKAYGFDELFTVLKEHKVDLVISSIIVTDSRKMHFAFSLPYLESNAQYIASANSPIAKMMDIHDKKVGARLGTPYGQLAKIVTRDNTIVFYDSIEDMFLALKENKVDVCIMDYETAKNWAALNAGIYKLVGKKLPIGEGYAIMLNLGQQNLKEKINRTILEMEEDGTFLRIYSQYF</sequence>
<evidence type="ECO:0000256" key="1">
    <source>
        <dbReference type="ARBA" id="ARBA00010333"/>
    </source>
</evidence>
<dbReference type="SMART" id="SM00062">
    <property type="entry name" value="PBPb"/>
    <property type="match status" value="1"/>
</dbReference>
<evidence type="ECO:0000313" key="4">
    <source>
        <dbReference type="EMBL" id="MCL9685032.1"/>
    </source>
</evidence>